<name>A0A915PB93_9BILA</name>
<keyword evidence="2 3" id="KW-0371">Homeobox</keyword>
<dbReference type="Pfam" id="PF00046">
    <property type="entry name" value="Homeodomain"/>
    <property type="match status" value="1"/>
</dbReference>
<feature type="coiled-coil region" evidence="4">
    <location>
        <begin position="20"/>
        <end position="57"/>
    </location>
</feature>
<dbReference type="InterPro" id="IPR001356">
    <property type="entry name" value="HD"/>
</dbReference>
<dbReference type="WBParaSite" id="scf7180000424909.g14255">
    <property type="protein sequence ID" value="scf7180000424909.g14255"/>
    <property type="gene ID" value="scf7180000424909.g14255"/>
</dbReference>
<feature type="DNA-binding region" description="Homeobox" evidence="2">
    <location>
        <begin position="264"/>
        <end position="312"/>
    </location>
</feature>
<comment type="subcellular location">
    <subcellularLocation>
        <location evidence="1 2 3">Nucleus</location>
    </subcellularLocation>
</comment>
<feature type="domain" description="Homeobox" evidence="5">
    <location>
        <begin position="262"/>
        <end position="311"/>
    </location>
</feature>
<dbReference type="PROSITE" id="PS50071">
    <property type="entry name" value="HOMEOBOX_2"/>
    <property type="match status" value="1"/>
</dbReference>
<dbReference type="SUPFAM" id="SSF46689">
    <property type="entry name" value="Homeodomain-like"/>
    <property type="match status" value="1"/>
</dbReference>
<proteinExistence type="predicted"/>
<evidence type="ECO:0000259" key="5">
    <source>
        <dbReference type="PROSITE" id="PS50071"/>
    </source>
</evidence>
<dbReference type="InterPro" id="IPR009057">
    <property type="entry name" value="Homeodomain-like_sf"/>
</dbReference>
<dbReference type="GO" id="GO:0003677">
    <property type="term" value="F:DNA binding"/>
    <property type="evidence" value="ECO:0007669"/>
    <property type="project" value="UniProtKB-UniRule"/>
</dbReference>
<dbReference type="GO" id="GO:0005634">
    <property type="term" value="C:nucleus"/>
    <property type="evidence" value="ECO:0007669"/>
    <property type="project" value="UniProtKB-SubCell"/>
</dbReference>
<keyword evidence="2 3" id="KW-0539">Nucleus</keyword>
<dbReference type="Proteomes" id="UP000887560">
    <property type="component" value="Unplaced"/>
</dbReference>
<accession>A0A915PB93</accession>
<evidence type="ECO:0000256" key="2">
    <source>
        <dbReference type="PROSITE-ProRule" id="PRU00108"/>
    </source>
</evidence>
<dbReference type="AlphaFoldDB" id="A0A915PB93"/>
<evidence type="ECO:0000313" key="7">
    <source>
        <dbReference type="WBParaSite" id="scf7180000424909.g14255"/>
    </source>
</evidence>
<keyword evidence="4" id="KW-0175">Coiled coil</keyword>
<evidence type="ECO:0000313" key="6">
    <source>
        <dbReference type="Proteomes" id="UP000887560"/>
    </source>
</evidence>
<evidence type="ECO:0000256" key="1">
    <source>
        <dbReference type="ARBA" id="ARBA00004123"/>
    </source>
</evidence>
<dbReference type="CDD" id="cd00086">
    <property type="entry name" value="homeodomain"/>
    <property type="match status" value="1"/>
</dbReference>
<organism evidence="6 7">
    <name type="scientific">Meloidogyne floridensis</name>
    <dbReference type="NCBI Taxonomy" id="298350"/>
    <lineage>
        <taxon>Eukaryota</taxon>
        <taxon>Metazoa</taxon>
        <taxon>Ecdysozoa</taxon>
        <taxon>Nematoda</taxon>
        <taxon>Chromadorea</taxon>
        <taxon>Rhabditida</taxon>
        <taxon>Tylenchina</taxon>
        <taxon>Tylenchomorpha</taxon>
        <taxon>Tylenchoidea</taxon>
        <taxon>Meloidogynidae</taxon>
        <taxon>Meloidogyninae</taxon>
        <taxon>Meloidogyne</taxon>
    </lineage>
</organism>
<sequence length="315" mass="36226">MSEEHDKIKLNLEELLRQKDLQLLEQSNQLQQQFNQLQQQAAQVASLTDERDSLICENACLKTELSLAKNEQALLNDTFAPIELNLRPESVDRFFLPKNQGMNVSTHSSTLQWTNQNVSMTDSATLCTHGQIAPSNVVVTWPHSSYVFPTPSYTFGGSGVNEISNVVGTPQQLLGAPSLQVRLLSLIFSATENLNLAMPTTTIYNQKTDGAGFIQTTYSANQVKPPRKKPVVITEQHRQIFYNYIRNNYAYPNNKQMEQMAQQTNLQFDYIRNNYAYPNNKQMEQMAQQTNLQFDSVYYWFNNHFYTERKLLFKK</sequence>
<evidence type="ECO:0000256" key="4">
    <source>
        <dbReference type="SAM" id="Coils"/>
    </source>
</evidence>
<reference evidence="7" key="1">
    <citation type="submission" date="2022-11" db="UniProtKB">
        <authorList>
            <consortium name="WormBaseParasite"/>
        </authorList>
    </citation>
    <scope>IDENTIFICATION</scope>
</reference>
<keyword evidence="6" id="KW-1185">Reference proteome</keyword>
<keyword evidence="2 3" id="KW-0238">DNA-binding</keyword>
<evidence type="ECO:0000256" key="3">
    <source>
        <dbReference type="RuleBase" id="RU000682"/>
    </source>
</evidence>
<protein>
    <submittedName>
        <fullName evidence="7">Homeobox domain-containing protein</fullName>
    </submittedName>
</protein>